<sequence length="146" mass="16545">MPLDRQLTAEEVLQSVKSMGALKASGKDGSNTMFYQRCWNLVGSAVVDFAQACWSDPARIQAVNETILVLIPKIHRPTLIEQFRPISFCNVSYKMITKCLAERLKPLMPRLVHETQTSFVPGRHITDNICILQEVVRSMRAKDRPC</sequence>
<keyword evidence="2" id="KW-1185">Reference proteome</keyword>
<evidence type="ECO:0008006" key="3">
    <source>
        <dbReference type="Google" id="ProtNLM"/>
    </source>
</evidence>
<dbReference type="AlphaFoldDB" id="A0AAV2FBU2"/>
<name>A0AAV2FBU2_9ROSI</name>
<dbReference type="PANTHER" id="PTHR46890">
    <property type="entry name" value="NON-LTR RETROLELEMENT REVERSE TRANSCRIPTASE-LIKE PROTEIN-RELATED"/>
    <property type="match status" value="1"/>
</dbReference>
<dbReference type="EMBL" id="OZ034819">
    <property type="protein sequence ID" value="CAL1395263.1"/>
    <property type="molecule type" value="Genomic_DNA"/>
</dbReference>
<dbReference type="PANTHER" id="PTHR46890:SF48">
    <property type="entry name" value="RNA-DIRECTED DNA POLYMERASE"/>
    <property type="match status" value="1"/>
</dbReference>
<dbReference type="Proteomes" id="UP001497516">
    <property type="component" value="Chromosome 6"/>
</dbReference>
<reference evidence="1 2" key="1">
    <citation type="submission" date="2024-04" db="EMBL/GenBank/DDBJ databases">
        <authorList>
            <person name="Fracassetti M."/>
        </authorList>
    </citation>
    <scope>NUCLEOTIDE SEQUENCE [LARGE SCALE GENOMIC DNA]</scope>
</reference>
<gene>
    <name evidence="1" type="ORF">LTRI10_LOCUS35706</name>
</gene>
<accession>A0AAV2FBU2</accession>
<organism evidence="1 2">
    <name type="scientific">Linum trigynum</name>
    <dbReference type="NCBI Taxonomy" id="586398"/>
    <lineage>
        <taxon>Eukaryota</taxon>
        <taxon>Viridiplantae</taxon>
        <taxon>Streptophyta</taxon>
        <taxon>Embryophyta</taxon>
        <taxon>Tracheophyta</taxon>
        <taxon>Spermatophyta</taxon>
        <taxon>Magnoliopsida</taxon>
        <taxon>eudicotyledons</taxon>
        <taxon>Gunneridae</taxon>
        <taxon>Pentapetalae</taxon>
        <taxon>rosids</taxon>
        <taxon>fabids</taxon>
        <taxon>Malpighiales</taxon>
        <taxon>Linaceae</taxon>
        <taxon>Linum</taxon>
    </lineage>
</organism>
<dbReference type="InterPro" id="IPR052343">
    <property type="entry name" value="Retrotransposon-Effector_Assoc"/>
</dbReference>
<evidence type="ECO:0000313" key="2">
    <source>
        <dbReference type="Proteomes" id="UP001497516"/>
    </source>
</evidence>
<protein>
    <recommendedName>
        <fullName evidence="3">Reverse transcriptase domain-containing protein</fullName>
    </recommendedName>
</protein>
<proteinExistence type="predicted"/>
<evidence type="ECO:0000313" key="1">
    <source>
        <dbReference type="EMBL" id="CAL1395263.1"/>
    </source>
</evidence>